<evidence type="ECO:0000313" key="3">
    <source>
        <dbReference type="EMBL" id="KAI9165253.1"/>
    </source>
</evidence>
<dbReference type="Pfam" id="PF10551">
    <property type="entry name" value="MULE"/>
    <property type="match status" value="1"/>
</dbReference>
<dbReference type="InterPro" id="IPR018289">
    <property type="entry name" value="MULE_transposase_dom"/>
</dbReference>
<accession>A0AAD5IIZ1</accession>
<evidence type="ECO:0000256" key="1">
    <source>
        <dbReference type="SAM" id="MobiDB-lite"/>
    </source>
</evidence>
<dbReference type="Gene3D" id="4.10.60.10">
    <property type="entry name" value="Zinc finger, CCHC-type"/>
    <property type="match status" value="1"/>
</dbReference>
<protein>
    <recommendedName>
        <fullName evidence="2">MULE transposase domain-containing protein</fullName>
    </recommendedName>
</protein>
<feature type="domain" description="MULE transposase" evidence="2">
    <location>
        <begin position="49"/>
        <end position="143"/>
    </location>
</feature>
<proteinExistence type="predicted"/>
<dbReference type="PANTHER" id="PTHR31973">
    <property type="entry name" value="POLYPROTEIN, PUTATIVE-RELATED"/>
    <property type="match status" value="1"/>
</dbReference>
<name>A0AAD5IIZ1_ACENE</name>
<sequence>MLPSFAYVLEQQNPGTITDLQCADDDTFLYFFMSLGSSIRGFRRCMHPVIAVDGTHLKGRFGGTMFVATAQDGNEQVYQIEFGYGDSENNLSWEWFLECLRGAFGHINDLVFISDRHASIEAGISKVFPYATHTICCWHFCENMKKRFHRKDVADIMDPTARTYSEFNYNRHMEELHRLHKGAFDYAITAGPHKWSRVHCPQRRYKLMTTNVAECINSCLKFIRQLPMMTLAEFIRNMLQKWFHNRHAAARSMPHQLTNAAQLVILKRVEKERNFNFTSLCADYYKRETLIDAYSVPIMHVGHPSSWVVPSDIVSRVVLNPKLKRQSGRPMEGRHASSSERTTTQSCRRCRQSGHNSRWCSNPPMVNEGPNISVPDEYHRKCGIYHSIGHNKQTCPKKDSTVE</sequence>
<dbReference type="Proteomes" id="UP001064489">
    <property type="component" value="Chromosome 10"/>
</dbReference>
<reference evidence="3" key="1">
    <citation type="journal article" date="2022" name="Plant J.">
        <title>Strategies of tolerance reflected in two North American maple genomes.</title>
        <authorList>
            <person name="McEvoy S.L."/>
            <person name="Sezen U.U."/>
            <person name="Trouern-Trend A."/>
            <person name="McMahon S.M."/>
            <person name="Schaberg P.G."/>
            <person name="Yang J."/>
            <person name="Wegrzyn J.L."/>
            <person name="Swenson N.G."/>
        </authorList>
    </citation>
    <scope>NUCLEOTIDE SEQUENCE</scope>
    <source>
        <strain evidence="3">91603</strain>
    </source>
</reference>
<comment type="caution">
    <text evidence="3">The sequence shown here is derived from an EMBL/GenBank/DDBJ whole genome shotgun (WGS) entry which is preliminary data.</text>
</comment>
<dbReference type="EMBL" id="JAJSOW010000105">
    <property type="protein sequence ID" value="KAI9165253.1"/>
    <property type="molecule type" value="Genomic_DNA"/>
</dbReference>
<feature type="region of interest" description="Disordered" evidence="1">
    <location>
        <begin position="324"/>
        <end position="362"/>
    </location>
</feature>
<dbReference type="PANTHER" id="PTHR31973:SF195">
    <property type="entry name" value="MUDR FAMILY TRANSPOSASE"/>
    <property type="match status" value="1"/>
</dbReference>
<reference evidence="3" key="2">
    <citation type="submission" date="2023-02" db="EMBL/GenBank/DDBJ databases">
        <authorList>
            <person name="Swenson N.G."/>
            <person name="Wegrzyn J.L."/>
            <person name="Mcevoy S.L."/>
        </authorList>
    </citation>
    <scope>NUCLEOTIDE SEQUENCE</scope>
    <source>
        <strain evidence="3">91603</strain>
        <tissue evidence="3">Leaf</tissue>
    </source>
</reference>
<gene>
    <name evidence="3" type="ORF">LWI28_010499</name>
</gene>
<organism evidence="3 4">
    <name type="scientific">Acer negundo</name>
    <name type="common">Box elder</name>
    <dbReference type="NCBI Taxonomy" id="4023"/>
    <lineage>
        <taxon>Eukaryota</taxon>
        <taxon>Viridiplantae</taxon>
        <taxon>Streptophyta</taxon>
        <taxon>Embryophyta</taxon>
        <taxon>Tracheophyta</taxon>
        <taxon>Spermatophyta</taxon>
        <taxon>Magnoliopsida</taxon>
        <taxon>eudicotyledons</taxon>
        <taxon>Gunneridae</taxon>
        <taxon>Pentapetalae</taxon>
        <taxon>rosids</taxon>
        <taxon>malvids</taxon>
        <taxon>Sapindales</taxon>
        <taxon>Sapindaceae</taxon>
        <taxon>Hippocastanoideae</taxon>
        <taxon>Acereae</taxon>
        <taxon>Acer</taxon>
    </lineage>
</organism>
<evidence type="ECO:0000313" key="4">
    <source>
        <dbReference type="Proteomes" id="UP001064489"/>
    </source>
</evidence>
<evidence type="ECO:0000259" key="2">
    <source>
        <dbReference type="Pfam" id="PF10551"/>
    </source>
</evidence>
<keyword evidence="4" id="KW-1185">Reference proteome</keyword>
<dbReference type="AlphaFoldDB" id="A0AAD5IIZ1"/>